<organism evidence="2 3">
    <name type="scientific">Anaeromyxobacter oryzae</name>
    <dbReference type="NCBI Taxonomy" id="2918170"/>
    <lineage>
        <taxon>Bacteria</taxon>
        <taxon>Pseudomonadati</taxon>
        <taxon>Myxococcota</taxon>
        <taxon>Myxococcia</taxon>
        <taxon>Myxococcales</taxon>
        <taxon>Cystobacterineae</taxon>
        <taxon>Anaeromyxobacteraceae</taxon>
        <taxon>Anaeromyxobacter</taxon>
    </lineage>
</organism>
<evidence type="ECO:0000256" key="1">
    <source>
        <dbReference type="SAM" id="Phobius"/>
    </source>
</evidence>
<keyword evidence="1" id="KW-1133">Transmembrane helix</keyword>
<dbReference type="RefSeq" id="WP_248352807.1">
    <property type="nucleotide sequence ID" value="NZ_AP025591.1"/>
</dbReference>
<evidence type="ECO:0000313" key="2">
    <source>
        <dbReference type="EMBL" id="BDG04438.1"/>
    </source>
</evidence>
<keyword evidence="1" id="KW-0812">Transmembrane</keyword>
<evidence type="ECO:0000313" key="3">
    <source>
        <dbReference type="Proteomes" id="UP001162891"/>
    </source>
</evidence>
<name>A0ABN6MY01_9BACT</name>
<sequence>MRHAPRLPRAQVIAMTRRDPILGPWDGWTPVVIALAVLLLALLGR</sequence>
<dbReference type="EMBL" id="AP025591">
    <property type="protein sequence ID" value="BDG04438.1"/>
    <property type="molecule type" value="Genomic_DNA"/>
</dbReference>
<protein>
    <submittedName>
        <fullName evidence="2">Uncharacterized protein</fullName>
    </submittedName>
</protein>
<feature type="transmembrane region" description="Helical" evidence="1">
    <location>
        <begin position="27"/>
        <end position="44"/>
    </location>
</feature>
<accession>A0ABN6MY01</accession>
<proteinExistence type="predicted"/>
<keyword evidence="1" id="KW-0472">Membrane</keyword>
<reference evidence="3" key="1">
    <citation type="journal article" date="2022" name="Int. J. Syst. Evol. Microbiol.">
        <title>Anaeromyxobacter oryzae sp. nov., Anaeromyxobacter diazotrophicus sp. nov. and Anaeromyxobacter paludicola sp. nov., isolated from paddy soils.</title>
        <authorList>
            <person name="Itoh H."/>
            <person name="Xu Z."/>
            <person name="Mise K."/>
            <person name="Masuda Y."/>
            <person name="Ushijima N."/>
            <person name="Hayakawa C."/>
            <person name="Shiratori Y."/>
            <person name="Senoo K."/>
        </authorList>
    </citation>
    <scope>NUCLEOTIDE SEQUENCE [LARGE SCALE GENOMIC DNA]</scope>
    <source>
        <strain evidence="3">Red232</strain>
    </source>
</reference>
<gene>
    <name evidence="2" type="ORF">AMOR_34340</name>
</gene>
<keyword evidence="3" id="KW-1185">Reference proteome</keyword>
<dbReference type="Proteomes" id="UP001162891">
    <property type="component" value="Chromosome"/>
</dbReference>